<evidence type="ECO:0000256" key="1">
    <source>
        <dbReference type="ARBA" id="ARBA00002724"/>
    </source>
</evidence>
<dbReference type="NCBIfam" id="NF011494">
    <property type="entry name" value="PRK14902.1"/>
    <property type="match status" value="1"/>
</dbReference>
<proteinExistence type="inferred from homology"/>
<feature type="binding site" evidence="13">
    <location>
        <position position="316"/>
    </location>
    <ligand>
        <name>S-adenosyl-L-methionine</name>
        <dbReference type="ChEBI" id="CHEBI:59789"/>
    </ligand>
</feature>
<dbReference type="InterPro" id="IPR004573">
    <property type="entry name" value="rRNA_ssu_MeTfrase_B"/>
</dbReference>
<evidence type="ECO:0000256" key="7">
    <source>
        <dbReference type="ARBA" id="ARBA00022679"/>
    </source>
</evidence>
<gene>
    <name evidence="15" type="primary">rsmB</name>
    <name evidence="15" type="ORF">IAC13_01895</name>
</gene>
<evidence type="ECO:0000256" key="10">
    <source>
        <dbReference type="ARBA" id="ARBA00030399"/>
    </source>
</evidence>
<evidence type="ECO:0000256" key="8">
    <source>
        <dbReference type="ARBA" id="ARBA00022691"/>
    </source>
</evidence>
<dbReference type="NCBIfam" id="TIGR00563">
    <property type="entry name" value="rsmB"/>
    <property type="match status" value="1"/>
</dbReference>
<dbReference type="PANTHER" id="PTHR22807">
    <property type="entry name" value="NOP2 YEAST -RELATED NOL1/NOP2/FMU SUN DOMAIN-CONTAINING"/>
    <property type="match status" value="1"/>
</dbReference>
<dbReference type="InterPro" id="IPR029063">
    <property type="entry name" value="SAM-dependent_MTases_sf"/>
</dbReference>
<reference evidence="15" key="1">
    <citation type="submission" date="2020-10" db="EMBL/GenBank/DDBJ databases">
        <authorList>
            <person name="Gilroy R."/>
        </authorList>
    </citation>
    <scope>NUCLEOTIDE SEQUENCE</scope>
    <source>
        <strain evidence="15">E3-2379</strain>
    </source>
</reference>
<dbReference type="GO" id="GO:0008649">
    <property type="term" value="F:rRNA methyltransferase activity"/>
    <property type="evidence" value="ECO:0007669"/>
    <property type="project" value="InterPro"/>
</dbReference>
<dbReference type="PROSITE" id="PS51686">
    <property type="entry name" value="SAM_MT_RSMB_NOP"/>
    <property type="match status" value="1"/>
</dbReference>
<dbReference type="Pfam" id="PF22458">
    <property type="entry name" value="RsmF-B_ferredox"/>
    <property type="match status" value="1"/>
</dbReference>
<dbReference type="GO" id="GO:0003723">
    <property type="term" value="F:RNA binding"/>
    <property type="evidence" value="ECO:0007669"/>
    <property type="project" value="UniProtKB-UniRule"/>
</dbReference>
<dbReference type="AlphaFoldDB" id="A0A9D9N753"/>
<evidence type="ECO:0000256" key="4">
    <source>
        <dbReference type="ARBA" id="ARBA00022490"/>
    </source>
</evidence>
<evidence type="ECO:0000256" key="6">
    <source>
        <dbReference type="ARBA" id="ARBA00022603"/>
    </source>
</evidence>
<dbReference type="EMBL" id="JADIML010000058">
    <property type="protein sequence ID" value="MBO8462665.1"/>
    <property type="molecule type" value="Genomic_DNA"/>
</dbReference>
<evidence type="ECO:0000256" key="9">
    <source>
        <dbReference type="ARBA" id="ARBA00022884"/>
    </source>
</evidence>
<keyword evidence="7 13" id="KW-0808">Transferase</keyword>
<dbReference type="InterPro" id="IPR001678">
    <property type="entry name" value="MeTrfase_RsmB-F_NOP2_dom"/>
</dbReference>
<feature type="active site" description="Nucleophile" evidence="13">
    <location>
        <position position="387"/>
    </location>
</feature>
<evidence type="ECO:0000313" key="15">
    <source>
        <dbReference type="EMBL" id="MBO8462665.1"/>
    </source>
</evidence>
<dbReference type="CDD" id="cd02440">
    <property type="entry name" value="AdoMet_MTases"/>
    <property type="match status" value="1"/>
</dbReference>
<dbReference type="Proteomes" id="UP000823618">
    <property type="component" value="Unassembled WGS sequence"/>
</dbReference>
<feature type="binding site" evidence="13">
    <location>
        <begin position="265"/>
        <end position="271"/>
    </location>
    <ligand>
        <name>S-adenosyl-L-methionine</name>
        <dbReference type="ChEBI" id="CHEBI:59789"/>
    </ligand>
</feature>
<dbReference type="Gene3D" id="3.40.50.150">
    <property type="entry name" value="Vaccinia Virus protein VP39"/>
    <property type="match status" value="1"/>
</dbReference>
<feature type="binding site" evidence="13">
    <location>
        <position position="289"/>
    </location>
    <ligand>
        <name>S-adenosyl-L-methionine</name>
        <dbReference type="ChEBI" id="CHEBI:59789"/>
    </ligand>
</feature>
<comment type="caution">
    <text evidence="15">The sequence shown here is derived from an EMBL/GenBank/DDBJ whole genome shotgun (WGS) entry which is preliminary data.</text>
</comment>
<evidence type="ECO:0000256" key="13">
    <source>
        <dbReference type="PROSITE-ProRule" id="PRU01023"/>
    </source>
</evidence>
<dbReference type="Pfam" id="PF01189">
    <property type="entry name" value="Methyltr_RsmB-F"/>
    <property type="match status" value="1"/>
</dbReference>
<keyword evidence="6 13" id="KW-0489">Methyltransferase</keyword>
<keyword evidence="8 13" id="KW-0949">S-adenosyl-L-methionine</keyword>
<dbReference type="GO" id="GO:0005737">
    <property type="term" value="C:cytoplasm"/>
    <property type="evidence" value="ECO:0007669"/>
    <property type="project" value="UniProtKB-SubCell"/>
</dbReference>
<keyword evidence="5" id="KW-0698">rRNA processing</keyword>
<feature type="domain" description="SAM-dependent MTase RsmB/NOP-type" evidence="14">
    <location>
        <begin position="175"/>
        <end position="450"/>
    </location>
</feature>
<dbReference type="InterPro" id="IPR035926">
    <property type="entry name" value="NusB-like_sf"/>
</dbReference>
<comment type="catalytic activity">
    <reaction evidence="12">
        <text>cytidine(967) in 16S rRNA + S-adenosyl-L-methionine = 5-methylcytidine(967) in 16S rRNA + S-adenosyl-L-homocysteine + H(+)</text>
        <dbReference type="Rhea" id="RHEA:42748"/>
        <dbReference type="Rhea" id="RHEA-COMP:10219"/>
        <dbReference type="Rhea" id="RHEA-COMP:10220"/>
        <dbReference type="ChEBI" id="CHEBI:15378"/>
        <dbReference type="ChEBI" id="CHEBI:57856"/>
        <dbReference type="ChEBI" id="CHEBI:59789"/>
        <dbReference type="ChEBI" id="CHEBI:74483"/>
        <dbReference type="ChEBI" id="CHEBI:82748"/>
        <dbReference type="EC" id="2.1.1.176"/>
    </reaction>
</comment>
<protein>
    <recommendedName>
        <fullName evidence="3">16S rRNA (cytosine(967)-C(5))-methyltransferase</fullName>
        <ecNumber evidence="3">2.1.1.176</ecNumber>
    </recommendedName>
    <alternativeName>
        <fullName evidence="10">16S rRNA m5C967 methyltransferase</fullName>
    </alternativeName>
    <alternativeName>
        <fullName evidence="11">rRNA (cytosine-C(5)-)-methyltransferase RsmB</fullName>
    </alternativeName>
</protein>
<dbReference type="Gene3D" id="3.30.70.1170">
    <property type="entry name" value="Sun protein, domain 3"/>
    <property type="match status" value="1"/>
</dbReference>
<comment type="function">
    <text evidence="1">Specifically methylates the cytosine at position 967 (m5C967) of 16S rRNA.</text>
</comment>
<organism evidence="15 16">
    <name type="scientific">Candidatus Scybalomonas excrementavium</name>
    <dbReference type="NCBI Taxonomy" id="2840943"/>
    <lineage>
        <taxon>Bacteria</taxon>
        <taxon>Bacillati</taxon>
        <taxon>Bacillota</taxon>
        <taxon>Clostridia</taxon>
        <taxon>Lachnospirales</taxon>
        <taxon>Lachnospiraceae</taxon>
        <taxon>Lachnospiraceae incertae sedis</taxon>
        <taxon>Candidatus Scybalomonas</taxon>
    </lineage>
</organism>
<evidence type="ECO:0000256" key="3">
    <source>
        <dbReference type="ARBA" id="ARBA00012140"/>
    </source>
</evidence>
<reference evidence="15" key="2">
    <citation type="journal article" date="2021" name="PeerJ">
        <title>Extensive microbial diversity within the chicken gut microbiome revealed by metagenomics and culture.</title>
        <authorList>
            <person name="Gilroy R."/>
            <person name="Ravi A."/>
            <person name="Getino M."/>
            <person name="Pursley I."/>
            <person name="Horton D.L."/>
            <person name="Alikhan N.F."/>
            <person name="Baker D."/>
            <person name="Gharbi K."/>
            <person name="Hall N."/>
            <person name="Watson M."/>
            <person name="Adriaenssens E.M."/>
            <person name="Foster-Nyarko E."/>
            <person name="Jarju S."/>
            <person name="Secka A."/>
            <person name="Antonio M."/>
            <person name="Oren A."/>
            <person name="Chaudhuri R.R."/>
            <person name="La Ragione R."/>
            <person name="Hildebrand F."/>
            <person name="Pallen M.J."/>
        </authorList>
    </citation>
    <scope>NUCLEOTIDE SEQUENCE</scope>
    <source>
        <strain evidence="15">E3-2379</strain>
    </source>
</reference>
<dbReference type="PANTHER" id="PTHR22807:SF53">
    <property type="entry name" value="RIBOSOMAL RNA SMALL SUBUNIT METHYLTRANSFERASE B-RELATED"/>
    <property type="match status" value="1"/>
</dbReference>
<name>A0A9D9N753_9FIRM</name>
<accession>A0A9D9N753</accession>
<dbReference type="InterPro" id="IPR023267">
    <property type="entry name" value="RCMT"/>
</dbReference>
<dbReference type="EC" id="2.1.1.176" evidence="3"/>
<evidence type="ECO:0000259" key="14">
    <source>
        <dbReference type="PROSITE" id="PS51686"/>
    </source>
</evidence>
<dbReference type="InterPro" id="IPR049560">
    <property type="entry name" value="MeTrfase_RsmB-F_NOP2_cat"/>
</dbReference>
<sequence>MAGQTNEREIILDILLDIDKEGTYSHIAISETLRNYQFLDKKVRAFITRVVEGTVEYQLRLDYILNQFSKTKVKKCKPLIRSLLRMTAYQICFLDQVPDSAACNEAVKLAKKRGFSSLSGFVNGVLRNLARQKEEIVYPDEQKDKILYLSIFYSMPEWIIKKWLKDYDYKTVQTMLETFLKENQTTIRCHTSKISPDGLKERLEEEGIEVTPCEYVKEAFFIRGYNYMQRMKAFKEGLFQVQDQSSMLVVKAANPKEGDIVIDVCAAPGGKSLHCAEELKGTGLVIARDRTDYKVSLMQENLERIGYQNMKIECQDALEFVEEDRERADLVIADLPCSGLGILGKKNDIKYKMSKEQQEELVKLQREILSVVWKYVKPGGTLLYSTCTIHREENEENRKWILEQLPFESVTLEDTLPSSLWNETTKEGYLQLLPGIHHCDGFFLAKFKRKLD</sequence>
<dbReference type="Pfam" id="PF01029">
    <property type="entry name" value="NusB"/>
    <property type="match status" value="1"/>
</dbReference>
<dbReference type="GO" id="GO:0006355">
    <property type="term" value="P:regulation of DNA-templated transcription"/>
    <property type="evidence" value="ECO:0007669"/>
    <property type="project" value="InterPro"/>
</dbReference>
<dbReference type="InterPro" id="IPR054728">
    <property type="entry name" value="RsmB-like_ferredoxin"/>
</dbReference>
<evidence type="ECO:0000256" key="12">
    <source>
        <dbReference type="ARBA" id="ARBA00047283"/>
    </source>
</evidence>
<feature type="binding site" evidence="13">
    <location>
        <position position="334"/>
    </location>
    <ligand>
        <name>S-adenosyl-L-methionine</name>
        <dbReference type="ChEBI" id="CHEBI:59789"/>
    </ligand>
</feature>
<dbReference type="SUPFAM" id="SSF53335">
    <property type="entry name" value="S-adenosyl-L-methionine-dependent methyltransferases"/>
    <property type="match status" value="1"/>
</dbReference>
<comment type="subcellular location">
    <subcellularLocation>
        <location evidence="2">Cytoplasm</location>
    </subcellularLocation>
</comment>
<evidence type="ECO:0000256" key="11">
    <source>
        <dbReference type="ARBA" id="ARBA00031088"/>
    </source>
</evidence>
<keyword evidence="4" id="KW-0963">Cytoplasm</keyword>
<comment type="similarity">
    <text evidence="13">Belongs to the class I-like SAM-binding methyltransferase superfamily. RsmB/NOP family.</text>
</comment>
<evidence type="ECO:0000256" key="2">
    <source>
        <dbReference type="ARBA" id="ARBA00004496"/>
    </source>
</evidence>
<dbReference type="PRINTS" id="PR02008">
    <property type="entry name" value="RCMTFAMILY"/>
</dbReference>
<keyword evidence="9 13" id="KW-0694">RNA-binding</keyword>
<evidence type="ECO:0000313" key="16">
    <source>
        <dbReference type="Proteomes" id="UP000823618"/>
    </source>
</evidence>
<dbReference type="SUPFAM" id="SSF48013">
    <property type="entry name" value="NusB-like"/>
    <property type="match status" value="1"/>
</dbReference>
<dbReference type="InterPro" id="IPR006027">
    <property type="entry name" value="NusB_RsmB_TIM44"/>
</dbReference>
<evidence type="ECO:0000256" key="5">
    <source>
        <dbReference type="ARBA" id="ARBA00022552"/>
    </source>
</evidence>
<dbReference type="Gene3D" id="1.10.940.10">
    <property type="entry name" value="NusB-like"/>
    <property type="match status" value="1"/>
</dbReference>